<comment type="caution">
    <text evidence="2">The sequence shown here is derived from an EMBL/GenBank/DDBJ whole genome shotgun (WGS) entry which is preliminary data.</text>
</comment>
<name>A0ABP8LVV6_9BACT</name>
<dbReference type="Proteomes" id="UP001501508">
    <property type="component" value="Unassembled WGS sequence"/>
</dbReference>
<dbReference type="PANTHER" id="PTHR32182:SF22">
    <property type="entry name" value="ATP-DEPENDENT ENDONUCLEASE, OLD FAMILY-RELATED"/>
    <property type="match status" value="1"/>
</dbReference>
<protein>
    <recommendedName>
        <fullName evidence="1">Rad50/SbcC-type AAA domain-containing protein</fullName>
    </recommendedName>
</protein>
<evidence type="ECO:0000259" key="1">
    <source>
        <dbReference type="Pfam" id="PF13476"/>
    </source>
</evidence>
<sequence length="648" mass="76011">MKKFILPTIEKVEIKNFSLYKKVDLIEIDLTKEVYCLAGANGLGKSTFITIINYCLTGIVKNPSRKFTWYNEIPKFYNQSKGFASIYFDGRISEENYESAEVSIEFLIGLNRYRITRGFFEPDQLRSFSKLDESTGEIINFNEIELDLNEVYKEHFTKDIQLSQFDQFVFIQTFVLTFDETHQLLFWDESLIERVLYLFFGVDSEKAKLADKHRKEYNKFDSTFRNLQWQITKTRNELNNILKSISHDSDLDPNELKLYEEHKSLSEEVDEIDKVIDRLMLEIKDCDLAISDFLLKSSTLRGEYEILFSNSLTEEVPLEKNTEIIKILYDLKVRIYSSKNYEDLIQDLINALTKLKNQESENKSNDEYFKKLSKIDSELSSFSKEITSIQNRKTRLLEEQTEKLEKSKYINDRIREIERENENEIRKISRIRKTVDYSELTRSYEEQIARYTTQKDESSYKRSLARKELQKLEKDLNQGYINAESIFIPIFNDYARSFLGLDVSIELSASTKGTNLSLHIEDSRRQDSFKLSESQRYFIDIALRMALIELGTESATFLIDTPEGSLDIAYESRAGKMLADFAKEKHKLIMTANINSSQLLLELASICRGDKMKIERMTNWTILSEVQQQEVERIEEAYTLIESKLQSI</sequence>
<organism evidence="2 3">
    <name type="scientific">Ravibacter arvi</name>
    <dbReference type="NCBI Taxonomy" id="2051041"/>
    <lineage>
        <taxon>Bacteria</taxon>
        <taxon>Pseudomonadati</taxon>
        <taxon>Bacteroidota</taxon>
        <taxon>Cytophagia</taxon>
        <taxon>Cytophagales</taxon>
        <taxon>Spirosomataceae</taxon>
        <taxon>Ravibacter</taxon>
    </lineage>
</organism>
<dbReference type="Gene3D" id="3.40.50.300">
    <property type="entry name" value="P-loop containing nucleotide triphosphate hydrolases"/>
    <property type="match status" value="2"/>
</dbReference>
<dbReference type="EMBL" id="BAABEY010000018">
    <property type="protein sequence ID" value="GAA4437339.1"/>
    <property type="molecule type" value="Genomic_DNA"/>
</dbReference>
<feature type="domain" description="Rad50/SbcC-type AAA" evidence="1">
    <location>
        <begin position="11"/>
        <end position="279"/>
    </location>
</feature>
<evidence type="ECO:0000313" key="3">
    <source>
        <dbReference type="Proteomes" id="UP001501508"/>
    </source>
</evidence>
<dbReference type="Pfam" id="PF13476">
    <property type="entry name" value="AAA_23"/>
    <property type="match status" value="1"/>
</dbReference>
<dbReference type="InterPro" id="IPR027417">
    <property type="entry name" value="P-loop_NTPase"/>
</dbReference>
<accession>A0ABP8LVV6</accession>
<dbReference type="PANTHER" id="PTHR32182">
    <property type="entry name" value="DNA REPLICATION AND REPAIR PROTEIN RECF"/>
    <property type="match status" value="1"/>
</dbReference>
<reference evidence="3" key="1">
    <citation type="journal article" date="2019" name="Int. J. Syst. Evol. Microbiol.">
        <title>The Global Catalogue of Microorganisms (GCM) 10K type strain sequencing project: providing services to taxonomists for standard genome sequencing and annotation.</title>
        <authorList>
            <consortium name="The Broad Institute Genomics Platform"/>
            <consortium name="The Broad Institute Genome Sequencing Center for Infectious Disease"/>
            <person name="Wu L."/>
            <person name="Ma J."/>
        </authorList>
    </citation>
    <scope>NUCLEOTIDE SEQUENCE [LARGE SCALE GENOMIC DNA]</scope>
    <source>
        <strain evidence="3">JCM 31920</strain>
    </source>
</reference>
<dbReference type="InterPro" id="IPR038729">
    <property type="entry name" value="Rad50/SbcC_AAA"/>
</dbReference>
<dbReference type="RefSeq" id="WP_345027901.1">
    <property type="nucleotide sequence ID" value="NZ_BAABEY010000018.1"/>
</dbReference>
<evidence type="ECO:0000313" key="2">
    <source>
        <dbReference type="EMBL" id="GAA4437339.1"/>
    </source>
</evidence>
<keyword evidence="3" id="KW-1185">Reference proteome</keyword>
<proteinExistence type="predicted"/>
<dbReference type="SUPFAM" id="SSF52540">
    <property type="entry name" value="P-loop containing nucleoside triphosphate hydrolases"/>
    <property type="match status" value="1"/>
</dbReference>
<gene>
    <name evidence="2" type="ORF">GCM10023091_16410</name>
</gene>